<keyword evidence="3" id="KW-1185">Reference proteome</keyword>
<evidence type="ECO:0000313" key="3">
    <source>
        <dbReference type="Proteomes" id="UP000827284"/>
    </source>
</evidence>
<organism evidence="2 3">
    <name type="scientific">Entomortierella parvispora</name>
    <dbReference type="NCBI Taxonomy" id="205924"/>
    <lineage>
        <taxon>Eukaryota</taxon>
        <taxon>Fungi</taxon>
        <taxon>Fungi incertae sedis</taxon>
        <taxon>Mucoromycota</taxon>
        <taxon>Mortierellomycotina</taxon>
        <taxon>Mortierellomycetes</taxon>
        <taxon>Mortierellales</taxon>
        <taxon>Mortierellaceae</taxon>
        <taxon>Entomortierella</taxon>
    </lineage>
</organism>
<dbReference type="Proteomes" id="UP000827284">
    <property type="component" value="Unassembled WGS sequence"/>
</dbReference>
<reference evidence="2" key="2">
    <citation type="journal article" date="2022" name="Microbiol. Resour. Announc.">
        <title>Whole-Genome Sequence of Entomortierella parvispora E1425, a Mucoromycotan Fungus Associated with Burkholderiaceae-Related Endosymbiotic Bacteria.</title>
        <authorList>
            <person name="Herlambang A."/>
            <person name="Guo Y."/>
            <person name="Takashima Y."/>
            <person name="Narisawa K."/>
            <person name="Ohta H."/>
            <person name="Nishizawa T."/>
        </authorList>
    </citation>
    <scope>NUCLEOTIDE SEQUENCE</scope>
    <source>
        <strain evidence="2">E1425</strain>
    </source>
</reference>
<accession>A0A9P3H294</accession>
<evidence type="ECO:0000256" key="1">
    <source>
        <dbReference type="SAM" id="SignalP"/>
    </source>
</evidence>
<evidence type="ECO:0000313" key="2">
    <source>
        <dbReference type="EMBL" id="GJJ68712.1"/>
    </source>
</evidence>
<proteinExistence type="predicted"/>
<reference evidence="2" key="1">
    <citation type="submission" date="2021-11" db="EMBL/GenBank/DDBJ databases">
        <authorList>
            <person name="Herlambang A."/>
            <person name="Guo Y."/>
            <person name="Takashima Y."/>
            <person name="Nishizawa T."/>
        </authorList>
    </citation>
    <scope>NUCLEOTIDE SEQUENCE</scope>
    <source>
        <strain evidence="2">E1425</strain>
    </source>
</reference>
<protein>
    <submittedName>
        <fullName evidence="2">Uncharacterized protein</fullName>
    </submittedName>
</protein>
<dbReference type="EMBL" id="BQFW01000002">
    <property type="protein sequence ID" value="GJJ68712.1"/>
    <property type="molecule type" value="Genomic_DNA"/>
</dbReference>
<comment type="caution">
    <text evidence="2">The sequence shown here is derived from an EMBL/GenBank/DDBJ whole genome shotgun (WGS) entry which is preliminary data.</text>
</comment>
<gene>
    <name evidence="2" type="ORF">EMPS_01058</name>
</gene>
<sequence length="305" mass="31464">MKFTSALIALSTVLALAQAGVGEVVTGAPVVGPVVAGVAPSAAPATQLLTSTPVVGDVAKAALRRRDGPLGGVSAAEGLVDTATKTATGTLSGAPVLGGLTKLGQKRSNLERRGHKSHAKAVVRADVHLEATINLLVKLVNDVVANLDVKVHADLIAKIVAKIKADKRIKLKAGVDIDATVKLAVAKLLKLNLHAEGLLNVDVHVWIKGILDDLLKINVNVDIDVLIAHVKLALDAKIKNLALNLDLGLYPKAVANIKAQGLVNVKADIDADVKLGLDVDGLLKGVNVDVDLKANVCIDGLVHLG</sequence>
<feature type="signal peptide" evidence="1">
    <location>
        <begin position="1"/>
        <end position="22"/>
    </location>
</feature>
<keyword evidence="1" id="KW-0732">Signal</keyword>
<feature type="chain" id="PRO_5040335450" evidence="1">
    <location>
        <begin position="23"/>
        <end position="305"/>
    </location>
</feature>
<dbReference type="AlphaFoldDB" id="A0A9P3H294"/>
<name>A0A9P3H294_9FUNG</name>